<dbReference type="SMART" id="SM00960">
    <property type="entry name" value="Robl_LC7"/>
    <property type="match status" value="1"/>
</dbReference>
<dbReference type="RefSeq" id="WP_275408850.1">
    <property type="nucleotide sequence ID" value="NZ_BOPC01000109.1"/>
</dbReference>
<keyword evidence="3" id="KW-1185">Reference proteome</keyword>
<organism evidence="2 3">
    <name type="scientific">Micromonospora qiuiae</name>
    <dbReference type="NCBI Taxonomy" id="502268"/>
    <lineage>
        <taxon>Bacteria</taxon>
        <taxon>Bacillati</taxon>
        <taxon>Actinomycetota</taxon>
        <taxon>Actinomycetes</taxon>
        <taxon>Micromonosporales</taxon>
        <taxon>Micromonosporaceae</taxon>
        <taxon>Micromonospora</taxon>
    </lineage>
</organism>
<evidence type="ECO:0000259" key="1">
    <source>
        <dbReference type="SMART" id="SM00960"/>
    </source>
</evidence>
<dbReference type="Gene3D" id="3.30.450.30">
    <property type="entry name" value="Dynein light chain 2a, cytoplasmic"/>
    <property type="match status" value="1"/>
</dbReference>
<dbReference type="Pfam" id="PF03259">
    <property type="entry name" value="Robl_LC7"/>
    <property type="match status" value="1"/>
</dbReference>
<comment type="caution">
    <text evidence="2">The sequence shown here is derived from an EMBL/GenBank/DDBJ whole genome shotgun (WGS) entry which is preliminary data.</text>
</comment>
<evidence type="ECO:0000313" key="2">
    <source>
        <dbReference type="EMBL" id="GIJ30392.1"/>
    </source>
</evidence>
<gene>
    <name evidence="2" type="ORF">Vqi01_55540</name>
</gene>
<reference evidence="2 3" key="1">
    <citation type="submission" date="2021-01" db="EMBL/GenBank/DDBJ databases">
        <title>Whole genome shotgun sequence of Verrucosispora qiuiae NBRC 106684.</title>
        <authorList>
            <person name="Komaki H."/>
            <person name="Tamura T."/>
        </authorList>
    </citation>
    <scope>NUCLEOTIDE SEQUENCE [LARGE SCALE GENOMIC DNA]</scope>
    <source>
        <strain evidence="2 3">NBRC 106684</strain>
    </source>
</reference>
<sequence length="133" mass="13648">MSDNLSFLLNTNVRVVSGVSHAVAVSVDGLLLAFTDGVNQEAAERLAAVAAGLNSLLKGAADELAAGGVRGNITDTDRGYLILTGLSRGASLLVLARRDADLAFVTAELERFAEQVGDSYLDPSFAAAAVGAR</sequence>
<dbReference type="PANTHER" id="PTHR36222">
    <property type="entry name" value="SERINE PROTEASE INHIBITOR RV3364C"/>
    <property type="match status" value="1"/>
</dbReference>
<name>A0ABQ4JIH6_9ACTN</name>
<dbReference type="InterPro" id="IPR004942">
    <property type="entry name" value="Roadblock/LAMTOR2_dom"/>
</dbReference>
<dbReference type="EMBL" id="BOPC01000109">
    <property type="protein sequence ID" value="GIJ30392.1"/>
    <property type="molecule type" value="Genomic_DNA"/>
</dbReference>
<dbReference type="Proteomes" id="UP000653076">
    <property type="component" value="Unassembled WGS sequence"/>
</dbReference>
<dbReference type="SUPFAM" id="SSF103196">
    <property type="entry name" value="Roadblock/LC7 domain"/>
    <property type="match status" value="1"/>
</dbReference>
<evidence type="ECO:0000313" key="3">
    <source>
        <dbReference type="Proteomes" id="UP000653076"/>
    </source>
</evidence>
<protein>
    <submittedName>
        <fullName evidence="2">Dynein regulation protein LC7</fullName>
    </submittedName>
</protein>
<dbReference type="PANTHER" id="PTHR36222:SF1">
    <property type="entry name" value="SERINE PROTEASE INHIBITOR RV3364C"/>
    <property type="match status" value="1"/>
</dbReference>
<feature type="domain" description="Roadblock/LAMTOR2" evidence="1">
    <location>
        <begin position="6"/>
        <end position="96"/>
    </location>
</feature>
<dbReference type="InterPro" id="IPR053141">
    <property type="entry name" value="Mycobact_SerProt_Inhib_Rv3364c"/>
</dbReference>
<accession>A0ABQ4JIH6</accession>
<proteinExistence type="predicted"/>